<dbReference type="GO" id="GO:0034485">
    <property type="term" value="F:phosphatidylinositol-3,4,5-trisphosphate 5-phosphatase activity"/>
    <property type="evidence" value="ECO:0000318"/>
    <property type="project" value="GO_Central"/>
</dbReference>
<keyword evidence="4" id="KW-1185">Reference proteome</keyword>
<dbReference type="SMART" id="SM00128">
    <property type="entry name" value="IPPc"/>
    <property type="match status" value="1"/>
</dbReference>
<evidence type="ECO:0000259" key="2">
    <source>
        <dbReference type="SMART" id="SM00128"/>
    </source>
</evidence>
<dbReference type="FunCoup" id="D8SN51">
    <property type="interactions" value="14"/>
</dbReference>
<dbReference type="PANTHER" id="PTHR11200">
    <property type="entry name" value="INOSITOL 5-PHOSPHATASE"/>
    <property type="match status" value="1"/>
</dbReference>
<dbReference type="Gene3D" id="3.60.10.10">
    <property type="entry name" value="Endonuclease/exonuclease/phosphatase"/>
    <property type="match status" value="1"/>
</dbReference>
<dbReference type="STRING" id="88036.D8SN51"/>
<evidence type="ECO:0000256" key="1">
    <source>
        <dbReference type="ARBA" id="ARBA00010768"/>
    </source>
</evidence>
<dbReference type="InterPro" id="IPR046985">
    <property type="entry name" value="IP5"/>
</dbReference>
<dbReference type="Pfam" id="PF22669">
    <property type="entry name" value="Exo_endo_phos2"/>
    <property type="match status" value="1"/>
</dbReference>
<dbReference type="eggNOG" id="KOG0565">
    <property type="taxonomic scope" value="Eukaryota"/>
</dbReference>
<dbReference type="EMBL" id="GL377629">
    <property type="protein sequence ID" value="EFJ14115.1"/>
    <property type="molecule type" value="Genomic_DNA"/>
</dbReference>
<organism evidence="4">
    <name type="scientific">Selaginella moellendorffii</name>
    <name type="common">Spikemoss</name>
    <dbReference type="NCBI Taxonomy" id="88036"/>
    <lineage>
        <taxon>Eukaryota</taxon>
        <taxon>Viridiplantae</taxon>
        <taxon>Streptophyta</taxon>
        <taxon>Embryophyta</taxon>
        <taxon>Tracheophyta</taxon>
        <taxon>Lycopodiopsida</taxon>
        <taxon>Selaginellales</taxon>
        <taxon>Selaginellaceae</taxon>
        <taxon>Selaginella</taxon>
    </lineage>
</organism>
<name>D8SN51_SELML</name>
<dbReference type="HOGENOM" id="CLU_011711_5_2_1"/>
<dbReference type="KEGG" id="smo:SELMODRAFT_120939"/>
<dbReference type="GO" id="GO:0043813">
    <property type="term" value="F:phosphatidylinositol-3,5-bisphosphate 5-phosphatase activity"/>
    <property type="evidence" value="ECO:0000318"/>
    <property type="project" value="GO_Central"/>
</dbReference>
<dbReference type="InParanoid" id="D8SN51"/>
<comment type="similarity">
    <text evidence="1">Belongs to the inositol polyphosphate 5-phosphatase family.</text>
</comment>
<dbReference type="PANTHER" id="PTHR11200:SF275">
    <property type="entry name" value="LD06095P"/>
    <property type="match status" value="1"/>
</dbReference>
<dbReference type="GO" id="GO:0004439">
    <property type="term" value="F:phosphatidylinositol-4,5-bisphosphate 5-phosphatase activity"/>
    <property type="evidence" value="ECO:0000318"/>
    <property type="project" value="GO_Central"/>
</dbReference>
<dbReference type="InterPro" id="IPR036691">
    <property type="entry name" value="Endo/exonu/phosph_ase_sf"/>
</dbReference>
<evidence type="ECO:0000313" key="4">
    <source>
        <dbReference type="Proteomes" id="UP000001514"/>
    </source>
</evidence>
<dbReference type="GO" id="GO:0046856">
    <property type="term" value="P:phosphatidylinositol dephosphorylation"/>
    <property type="evidence" value="ECO:0007669"/>
    <property type="project" value="InterPro"/>
</dbReference>
<dbReference type="OMA" id="NSECQHI"/>
<protein>
    <recommendedName>
        <fullName evidence="2">Inositol polyphosphate-related phosphatase domain-containing protein</fullName>
    </recommendedName>
</protein>
<feature type="domain" description="Inositol polyphosphate-related phosphatase" evidence="2">
    <location>
        <begin position="13"/>
        <end position="308"/>
    </location>
</feature>
<gene>
    <name evidence="3" type="ORF">SELMODRAFT_120939</name>
</gene>
<accession>D8SN51</accession>
<reference evidence="3 4" key="1">
    <citation type="journal article" date="2011" name="Science">
        <title>The Selaginella genome identifies genetic changes associated with the evolution of vascular plants.</title>
        <authorList>
            <person name="Banks J.A."/>
            <person name="Nishiyama T."/>
            <person name="Hasebe M."/>
            <person name="Bowman J.L."/>
            <person name="Gribskov M."/>
            <person name="dePamphilis C."/>
            <person name="Albert V.A."/>
            <person name="Aono N."/>
            <person name="Aoyama T."/>
            <person name="Ambrose B.A."/>
            <person name="Ashton N.W."/>
            <person name="Axtell M.J."/>
            <person name="Barker E."/>
            <person name="Barker M.S."/>
            <person name="Bennetzen J.L."/>
            <person name="Bonawitz N.D."/>
            <person name="Chapple C."/>
            <person name="Cheng C."/>
            <person name="Correa L.G."/>
            <person name="Dacre M."/>
            <person name="DeBarry J."/>
            <person name="Dreyer I."/>
            <person name="Elias M."/>
            <person name="Engstrom E.M."/>
            <person name="Estelle M."/>
            <person name="Feng L."/>
            <person name="Finet C."/>
            <person name="Floyd S.K."/>
            <person name="Frommer W.B."/>
            <person name="Fujita T."/>
            <person name="Gramzow L."/>
            <person name="Gutensohn M."/>
            <person name="Harholt J."/>
            <person name="Hattori M."/>
            <person name="Heyl A."/>
            <person name="Hirai T."/>
            <person name="Hiwatashi Y."/>
            <person name="Ishikawa M."/>
            <person name="Iwata M."/>
            <person name="Karol K.G."/>
            <person name="Koehler B."/>
            <person name="Kolukisaoglu U."/>
            <person name="Kubo M."/>
            <person name="Kurata T."/>
            <person name="Lalonde S."/>
            <person name="Li K."/>
            <person name="Li Y."/>
            <person name="Litt A."/>
            <person name="Lyons E."/>
            <person name="Manning G."/>
            <person name="Maruyama T."/>
            <person name="Michael T.P."/>
            <person name="Mikami K."/>
            <person name="Miyazaki S."/>
            <person name="Morinaga S."/>
            <person name="Murata T."/>
            <person name="Mueller-Roeber B."/>
            <person name="Nelson D.R."/>
            <person name="Obara M."/>
            <person name="Oguri Y."/>
            <person name="Olmstead R.G."/>
            <person name="Onodera N."/>
            <person name="Petersen B.L."/>
            <person name="Pils B."/>
            <person name="Prigge M."/>
            <person name="Rensing S.A."/>
            <person name="Riano-Pachon D.M."/>
            <person name="Roberts A.W."/>
            <person name="Sato Y."/>
            <person name="Scheller H.V."/>
            <person name="Schulz B."/>
            <person name="Schulz C."/>
            <person name="Shakirov E.V."/>
            <person name="Shibagaki N."/>
            <person name="Shinohara N."/>
            <person name="Shippen D.E."/>
            <person name="Soerensen I."/>
            <person name="Sotooka R."/>
            <person name="Sugimoto N."/>
            <person name="Sugita M."/>
            <person name="Sumikawa N."/>
            <person name="Tanurdzic M."/>
            <person name="Theissen G."/>
            <person name="Ulvskov P."/>
            <person name="Wakazuki S."/>
            <person name="Weng J.K."/>
            <person name="Willats W.W."/>
            <person name="Wipf D."/>
            <person name="Wolf P.G."/>
            <person name="Yang L."/>
            <person name="Zimmer A.D."/>
            <person name="Zhu Q."/>
            <person name="Mitros T."/>
            <person name="Hellsten U."/>
            <person name="Loque D."/>
            <person name="Otillar R."/>
            <person name="Salamov A."/>
            <person name="Schmutz J."/>
            <person name="Shapiro H."/>
            <person name="Lindquist E."/>
            <person name="Lucas S."/>
            <person name="Rokhsar D."/>
            <person name="Grigoriev I.V."/>
        </authorList>
    </citation>
    <scope>NUCLEOTIDE SEQUENCE [LARGE SCALE GENOMIC DNA]</scope>
</reference>
<proteinExistence type="inferred from homology"/>
<dbReference type="Proteomes" id="UP000001514">
    <property type="component" value="Unassembled WGS sequence"/>
</dbReference>
<evidence type="ECO:0000313" key="3">
    <source>
        <dbReference type="EMBL" id="EFJ14115.1"/>
    </source>
</evidence>
<sequence>MPVSENREGEASGGLRIYVVTWNMNGKIPERNLANLVDDESARRKHDLYVIGLQEAPSFYVESFFLEILGESYCLVASSVMSSLQLFVFARTALLSFLTDPRSDRVSVGGFGGVIGRQKGAVAVSLRYRQLRFLFLSCHLAPHEGNVEARNAQFARITQSVFARPNTANGCSCLHTATAGSDLVILMGDLNYRVVGHKTSVGILIKNNLEKLLWPRDQLSREVARGNIFNGFVEGPLTFRPTYKYDVGTDNYDTSSKERVPSWTDRILFKVRHKSWLSVAVQDYDSINSLKSSDHRPVKALLRVNTNL</sequence>
<dbReference type="SUPFAM" id="SSF56219">
    <property type="entry name" value="DNase I-like"/>
    <property type="match status" value="1"/>
</dbReference>
<dbReference type="InterPro" id="IPR000300">
    <property type="entry name" value="IPPc"/>
</dbReference>
<dbReference type="Gramene" id="EFJ14115">
    <property type="protein sequence ID" value="EFJ14115"/>
    <property type="gene ID" value="SELMODRAFT_120939"/>
</dbReference>
<dbReference type="AlphaFoldDB" id="D8SN51"/>
<dbReference type="GO" id="GO:0005886">
    <property type="term" value="C:plasma membrane"/>
    <property type="evidence" value="ECO:0000318"/>
    <property type="project" value="GO_Central"/>
</dbReference>